<reference evidence="1" key="1">
    <citation type="submission" date="2022-06" db="EMBL/GenBank/DDBJ databases">
        <title>Gramella sediminis sp. nov., isolated from deep-sea sediment of the Indian Ocean.</title>
        <authorList>
            <person name="Yang L."/>
        </authorList>
    </citation>
    <scope>NUCLEOTIDE SEQUENCE</scope>
    <source>
        <strain evidence="1">HMD3159</strain>
    </source>
</reference>
<comment type="caution">
    <text evidence="1">The sequence shown here is derived from an EMBL/GenBank/DDBJ whole genome shotgun (WGS) entry which is preliminary data.</text>
</comment>
<evidence type="ECO:0000313" key="1">
    <source>
        <dbReference type="EMBL" id="MCM8569543.1"/>
    </source>
</evidence>
<protein>
    <submittedName>
        <fullName evidence="1">DUF3871 family protein</fullName>
    </submittedName>
</protein>
<name>A0ABT0Z1D8_9FLAO</name>
<dbReference type="EMBL" id="JAMSCK010000003">
    <property type="protein sequence ID" value="MCM8569543.1"/>
    <property type="molecule type" value="Genomic_DNA"/>
</dbReference>
<organism evidence="1 2">
    <name type="scientific">Gramella jeungdoensis</name>
    <dbReference type="NCBI Taxonomy" id="708091"/>
    <lineage>
        <taxon>Bacteria</taxon>
        <taxon>Pseudomonadati</taxon>
        <taxon>Bacteroidota</taxon>
        <taxon>Flavobacteriia</taxon>
        <taxon>Flavobacteriales</taxon>
        <taxon>Flavobacteriaceae</taxon>
        <taxon>Christiangramia</taxon>
    </lineage>
</organism>
<proteinExistence type="predicted"/>
<dbReference type="Proteomes" id="UP001155077">
    <property type="component" value="Unassembled WGS sequence"/>
</dbReference>
<dbReference type="RefSeq" id="WP_252112710.1">
    <property type="nucleotide sequence ID" value="NZ_JAMSCK010000003.1"/>
</dbReference>
<evidence type="ECO:0000313" key="2">
    <source>
        <dbReference type="Proteomes" id="UP001155077"/>
    </source>
</evidence>
<gene>
    <name evidence="1" type="ORF">NE848_09135</name>
</gene>
<keyword evidence="2" id="KW-1185">Reference proteome</keyword>
<accession>A0ABT0Z1D8</accession>
<sequence length="337" mass="38716">MELQTIENRTEQRNRNEVTELPCTGKLGETSINSTNFIKANTDKVSLSHLEKDCIIPVFAKDNEQTIAHQEFINSALEVVSKHFPNENIDNPEVRVSHMIKGRTPDAIHIPTKDLLPYQKTIYYERMAFSCLIPGITRKIGDHEIALCFGGVRAYNNENLYSKKSLEKFKFFIGFQNLVCCNLCISSDGFAGELKSSSYKELSQKISEVVSQFDMENQYQELSDMRNYYLTESQFAQMLGKMRLYHFLSKKEKANIPKLDLTDNHFSTVAKDYYKDSSFCRDENGDINLWRVYNLFTGANKSSYIDTFLDRGVNAFEIAQGLSKAISGNSDYRWFLS</sequence>
<dbReference type="InterPro" id="IPR024353">
    <property type="entry name" value="DUF3871"/>
</dbReference>
<dbReference type="Pfam" id="PF12987">
    <property type="entry name" value="DUF3871"/>
    <property type="match status" value="1"/>
</dbReference>